<dbReference type="EMBL" id="CAJJDP010000136">
    <property type="protein sequence ID" value="CAD8205546.1"/>
    <property type="molecule type" value="Genomic_DNA"/>
</dbReference>
<accession>A0A8S1XVE5</accession>
<organism evidence="1 2">
    <name type="scientific">Paramecium octaurelia</name>
    <dbReference type="NCBI Taxonomy" id="43137"/>
    <lineage>
        <taxon>Eukaryota</taxon>
        <taxon>Sar</taxon>
        <taxon>Alveolata</taxon>
        <taxon>Ciliophora</taxon>
        <taxon>Intramacronucleata</taxon>
        <taxon>Oligohymenophorea</taxon>
        <taxon>Peniculida</taxon>
        <taxon>Parameciidae</taxon>
        <taxon>Paramecium</taxon>
    </lineage>
</organism>
<sequence length="125" mass="15126">MQFCLGKYLVSRILFINRDKYLKGLQNKQRESQATRSFQRDREFQRALNCFLKWQDFENSLFFVKQALFILESNSQIEIPQQEDLINKEILNQQKDEAFLNSDFLYNQINTQVIYYKILLLNKIT</sequence>
<name>A0A8S1XVE5_PAROT</name>
<reference evidence="1" key="1">
    <citation type="submission" date="2021-01" db="EMBL/GenBank/DDBJ databases">
        <authorList>
            <consortium name="Genoscope - CEA"/>
            <person name="William W."/>
        </authorList>
    </citation>
    <scope>NUCLEOTIDE SEQUENCE</scope>
</reference>
<protein>
    <submittedName>
        <fullName evidence="1">Uncharacterized protein</fullName>
    </submittedName>
</protein>
<keyword evidence="2" id="KW-1185">Reference proteome</keyword>
<proteinExistence type="predicted"/>
<dbReference type="Proteomes" id="UP000683925">
    <property type="component" value="Unassembled WGS sequence"/>
</dbReference>
<comment type="caution">
    <text evidence="1">The sequence shown here is derived from an EMBL/GenBank/DDBJ whole genome shotgun (WGS) entry which is preliminary data.</text>
</comment>
<evidence type="ECO:0000313" key="2">
    <source>
        <dbReference type="Proteomes" id="UP000683925"/>
    </source>
</evidence>
<gene>
    <name evidence="1" type="ORF">POCTA_138.1.T1350195</name>
</gene>
<dbReference type="AlphaFoldDB" id="A0A8S1XVE5"/>
<evidence type="ECO:0000313" key="1">
    <source>
        <dbReference type="EMBL" id="CAD8205546.1"/>
    </source>
</evidence>